<comment type="subcellular location">
    <subcellularLocation>
        <location evidence="1">Cell projection</location>
        <location evidence="1">Axon</location>
    </subcellularLocation>
    <subcellularLocation>
        <location evidence="2">Cell projection</location>
        <location evidence="2">Dendritic spine</location>
    </subcellularLocation>
</comment>
<dbReference type="GO" id="GO:0005096">
    <property type="term" value="F:GTPase activator activity"/>
    <property type="evidence" value="ECO:0007669"/>
    <property type="project" value="UniProtKB-KW"/>
</dbReference>
<dbReference type="Proteomes" id="UP000008144">
    <property type="component" value="Chromosome 1"/>
</dbReference>
<evidence type="ECO:0008006" key="12">
    <source>
        <dbReference type="Google" id="ProtNLM"/>
    </source>
</evidence>
<dbReference type="InterPro" id="IPR035892">
    <property type="entry name" value="C2_domain_sf"/>
</dbReference>
<dbReference type="InterPro" id="IPR000198">
    <property type="entry name" value="RhoGAP_dom"/>
</dbReference>
<sequence>MVDYQKVRSIAEAEKLRMRKWVLTSLLDNEEAYLQYLNTLLLYMKPLKATIGTSQPVMSAQDFDTVFFRVNELHELHANFFQKLKPRLDVWSADTAVGDLFKKLLSKLNLYGDYLNNYKRAQHTVEKCAKENEQFRHIIESLKVQSRRSKDSESISLIEVLYKPVERFMRTTLVLQDLLKHTPHRHPDYHTLRQVLKQAQQFLERINSASSSSYKPRRVPSSAAAAARSADRELIKDGFLVEVSNDGSRKLRHCFLYNDLLLCAKQKSAAGVFHSKDSYECKWYIPLADLSFQPKEDSEAIPDVQPTSEDDLRDLSNRAQQTKRDIARERKAHKSSPAKTRREERLRKKLAELEARIVLAAPDLPLRIYHMQGKSYMFLMSSDYERIEWTEAIMKQQETCFKSFSLASLEVNALLSACVRLRKMNNVGSMHIKEDEDLLSGYLNATIHSGQGFLHACNPYCTLEVDSYGQFQTKAKTRPCRDTKLPVWDEEFELEVDGAQTLRILCYDRAREAVAGASYDDDVLIAKGKVGLVRESLRTHGEKEVSVLMNELSISVSIKFTPREHSLQRLPSKKSNGVFGVKIGVTAKRESSGIPSIVRKCVAEVERRGMGEVGIYRVSGVASEIQALKASFDTNRRDVTMLLGEVDINAVAGVLKLYFRELPEPLFTDSRYSDFVSSSSLTDPDVKLRTMKQLINDLPPPNYRTLHFIREHLIKVSQNDSNNKMNLHNLATVFGPTLLRPAE</sequence>
<name>F6U465_CIOIN</name>
<evidence type="ECO:0000256" key="4">
    <source>
        <dbReference type="ARBA" id="ARBA00022658"/>
    </source>
</evidence>
<feature type="region of interest" description="Disordered" evidence="5">
    <location>
        <begin position="296"/>
        <end position="315"/>
    </location>
</feature>
<dbReference type="InterPro" id="IPR001849">
    <property type="entry name" value="PH_domain"/>
</dbReference>
<dbReference type="InterPro" id="IPR037769">
    <property type="entry name" value="Abr/Bcr"/>
</dbReference>
<dbReference type="Gene3D" id="2.30.29.30">
    <property type="entry name" value="Pleckstrin-homology domain (PH domain)/Phosphotyrosine-binding domain (PTB)"/>
    <property type="match status" value="1"/>
</dbReference>
<dbReference type="FunCoup" id="F6U465">
    <property type="interactions" value="18"/>
</dbReference>
<dbReference type="CDD" id="cd01228">
    <property type="entry name" value="PH_BCR-related"/>
    <property type="match status" value="1"/>
</dbReference>
<dbReference type="SUPFAM" id="SSF49562">
    <property type="entry name" value="C2 domain (Calcium/lipid-binding domain, CaLB)"/>
    <property type="match status" value="1"/>
</dbReference>
<dbReference type="GO" id="GO:0030424">
    <property type="term" value="C:axon"/>
    <property type="evidence" value="ECO:0007669"/>
    <property type="project" value="UniProtKB-SubCell"/>
</dbReference>
<keyword evidence="3" id="KW-0343">GTPase activation</keyword>
<evidence type="ECO:0000256" key="1">
    <source>
        <dbReference type="ARBA" id="ARBA00004489"/>
    </source>
</evidence>
<organism evidence="10 11">
    <name type="scientific">Ciona intestinalis</name>
    <name type="common">Transparent sea squirt</name>
    <name type="synonym">Ascidia intestinalis</name>
    <dbReference type="NCBI Taxonomy" id="7719"/>
    <lineage>
        <taxon>Eukaryota</taxon>
        <taxon>Metazoa</taxon>
        <taxon>Chordata</taxon>
        <taxon>Tunicata</taxon>
        <taxon>Ascidiacea</taxon>
        <taxon>Phlebobranchia</taxon>
        <taxon>Cionidae</taxon>
        <taxon>Ciona</taxon>
    </lineage>
</organism>
<dbReference type="SMART" id="SM00239">
    <property type="entry name" value="C2"/>
    <property type="match status" value="1"/>
</dbReference>
<evidence type="ECO:0000313" key="11">
    <source>
        <dbReference type="Proteomes" id="UP000008144"/>
    </source>
</evidence>
<dbReference type="HOGENOM" id="CLU_004000_1_0_1"/>
<dbReference type="PROSITE" id="PS50238">
    <property type="entry name" value="RHOGAP"/>
    <property type="match status" value="1"/>
</dbReference>
<dbReference type="EMBL" id="EAAA01000293">
    <property type="status" value="NOT_ANNOTATED_CDS"/>
    <property type="molecule type" value="Genomic_DNA"/>
</dbReference>
<dbReference type="SUPFAM" id="SSF48350">
    <property type="entry name" value="GTPase activation domain, GAP"/>
    <property type="match status" value="1"/>
</dbReference>
<evidence type="ECO:0000259" key="9">
    <source>
        <dbReference type="PROSITE" id="PS50238"/>
    </source>
</evidence>
<dbReference type="InterPro" id="IPR000219">
    <property type="entry name" value="DH_dom"/>
</dbReference>
<evidence type="ECO:0000256" key="3">
    <source>
        <dbReference type="ARBA" id="ARBA00022468"/>
    </source>
</evidence>
<dbReference type="STRING" id="7719.ENSCINP00000011565"/>
<reference evidence="10" key="2">
    <citation type="journal article" date="2008" name="Genome Biol.">
        <title>Improved genome assembly and evidence-based global gene model set for the chordate Ciona intestinalis: new insight into intron and operon populations.</title>
        <authorList>
            <person name="Satou Y."/>
            <person name="Mineta K."/>
            <person name="Ogasawara M."/>
            <person name="Sasakura Y."/>
            <person name="Shoguchi E."/>
            <person name="Ueno K."/>
            <person name="Yamada L."/>
            <person name="Matsumoto J."/>
            <person name="Wasserscheid J."/>
            <person name="Dewar K."/>
            <person name="Wiley G.B."/>
            <person name="Macmil S.L."/>
            <person name="Roe B.A."/>
            <person name="Zeller R.W."/>
            <person name="Hastings K.E."/>
            <person name="Lemaire P."/>
            <person name="Lindquist E."/>
            <person name="Endo T."/>
            <person name="Hotta K."/>
            <person name="Inaba K."/>
        </authorList>
    </citation>
    <scope>NUCLEOTIDE SEQUENCE [LARGE SCALE GENOMIC DNA]</scope>
    <source>
        <strain evidence="10">wild type</strain>
    </source>
</reference>
<dbReference type="Gene3D" id="1.20.900.10">
    <property type="entry name" value="Dbl homology (DH) domain"/>
    <property type="match status" value="1"/>
</dbReference>
<dbReference type="PROSITE" id="PS50010">
    <property type="entry name" value="DH_2"/>
    <property type="match status" value="1"/>
</dbReference>
<dbReference type="CDD" id="cd08686">
    <property type="entry name" value="C2_ABR"/>
    <property type="match status" value="1"/>
</dbReference>
<dbReference type="InParanoid" id="F6U465"/>
<feature type="domain" description="PH" evidence="6">
    <location>
        <begin position="233"/>
        <end position="398"/>
    </location>
</feature>
<protein>
    <recommendedName>
        <fullName evidence="12">Active breakpoint cluster region-related protein</fullName>
    </recommendedName>
</protein>
<dbReference type="CDD" id="cd00160">
    <property type="entry name" value="RhoGEF"/>
    <property type="match status" value="1"/>
</dbReference>
<dbReference type="SMART" id="SM00324">
    <property type="entry name" value="RhoGAP"/>
    <property type="match status" value="1"/>
</dbReference>
<dbReference type="Gene3D" id="2.60.40.150">
    <property type="entry name" value="C2 domain"/>
    <property type="match status" value="1"/>
</dbReference>
<dbReference type="SUPFAM" id="SSF50729">
    <property type="entry name" value="PH domain-like"/>
    <property type="match status" value="1"/>
</dbReference>
<dbReference type="SMART" id="SM00233">
    <property type="entry name" value="PH"/>
    <property type="match status" value="1"/>
</dbReference>
<accession>F6U465</accession>
<feature type="domain" description="C2" evidence="7">
    <location>
        <begin position="424"/>
        <end position="545"/>
    </location>
</feature>
<keyword evidence="4" id="KW-0344">Guanine-nucleotide releasing factor</keyword>
<evidence type="ECO:0000313" key="10">
    <source>
        <dbReference type="Ensembl" id="ENSCINP00000011565.3"/>
    </source>
</evidence>
<evidence type="ECO:0000256" key="5">
    <source>
        <dbReference type="SAM" id="MobiDB-lite"/>
    </source>
</evidence>
<proteinExistence type="predicted"/>
<dbReference type="Pfam" id="PF00620">
    <property type="entry name" value="RhoGAP"/>
    <property type="match status" value="1"/>
</dbReference>
<dbReference type="SUPFAM" id="SSF48065">
    <property type="entry name" value="DBL homology domain (DH-domain)"/>
    <property type="match status" value="1"/>
</dbReference>
<dbReference type="AlphaFoldDB" id="F6U465"/>
<feature type="domain" description="DH" evidence="8">
    <location>
        <begin position="18"/>
        <end position="209"/>
    </location>
</feature>
<dbReference type="Pfam" id="PF19057">
    <property type="entry name" value="PH_19"/>
    <property type="match status" value="1"/>
</dbReference>
<dbReference type="GeneTree" id="ENSGT00940000153491"/>
<reference evidence="10" key="4">
    <citation type="submission" date="2025-09" db="UniProtKB">
        <authorList>
            <consortium name="Ensembl"/>
        </authorList>
    </citation>
    <scope>IDENTIFICATION</scope>
</reference>
<evidence type="ECO:0000259" key="6">
    <source>
        <dbReference type="PROSITE" id="PS50003"/>
    </source>
</evidence>
<dbReference type="Pfam" id="PF00168">
    <property type="entry name" value="C2"/>
    <property type="match status" value="1"/>
</dbReference>
<dbReference type="OMA" id="VESKTHL"/>
<dbReference type="InterPro" id="IPR011993">
    <property type="entry name" value="PH-like_dom_sf"/>
</dbReference>
<evidence type="ECO:0000259" key="7">
    <source>
        <dbReference type="PROSITE" id="PS50004"/>
    </source>
</evidence>
<dbReference type="InterPro" id="IPR008936">
    <property type="entry name" value="Rho_GTPase_activation_prot"/>
</dbReference>
<dbReference type="GO" id="GO:0007165">
    <property type="term" value="P:signal transduction"/>
    <property type="evidence" value="ECO:0007669"/>
    <property type="project" value="InterPro"/>
</dbReference>
<evidence type="ECO:0000259" key="8">
    <source>
        <dbReference type="PROSITE" id="PS50010"/>
    </source>
</evidence>
<reference evidence="11" key="1">
    <citation type="journal article" date="2002" name="Science">
        <title>The draft genome of Ciona intestinalis: insights into chordate and vertebrate origins.</title>
        <authorList>
            <person name="Dehal P."/>
            <person name="Satou Y."/>
            <person name="Campbell R.K."/>
            <person name="Chapman J."/>
            <person name="Degnan B."/>
            <person name="De Tomaso A."/>
            <person name="Davidson B."/>
            <person name="Di Gregorio A."/>
            <person name="Gelpke M."/>
            <person name="Goodstein D.M."/>
            <person name="Harafuji N."/>
            <person name="Hastings K.E."/>
            <person name="Ho I."/>
            <person name="Hotta K."/>
            <person name="Huang W."/>
            <person name="Kawashima T."/>
            <person name="Lemaire P."/>
            <person name="Martinez D."/>
            <person name="Meinertzhagen I.A."/>
            <person name="Necula S."/>
            <person name="Nonaka M."/>
            <person name="Putnam N."/>
            <person name="Rash S."/>
            <person name="Saiga H."/>
            <person name="Satake M."/>
            <person name="Terry A."/>
            <person name="Yamada L."/>
            <person name="Wang H.G."/>
            <person name="Awazu S."/>
            <person name="Azumi K."/>
            <person name="Boore J."/>
            <person name="Branno M."/>
            <person name="Chin-Bow S."/>
            <person name="DeSantis R."/>
            <person name="Doyle S."/>
            <person name="Francino P."/>
            <person name="Keys D.N."/>
            <person name="Haga S."/>
            <person name="Hayashi H."/>
            <person name="Hino K."/>
            <person name="Imai K.S."/>
            <person name="Inaba K."/>
            <person name="Kano S."/>
            <person name="Kobayashi K."/>
            <person name="Kobayashi M."/>
            <person name="Lee B.I."/>
            <person name="Makabe K.W."/>
            <person name="Manohar C."/>
            <person name="Matassi G."/>
            <person name="Medina M."/>
            <person name="Mochizuki Y."/>
            <person name="Mount S."/>
            <person name="Morishita T."/>
            <person name="Miura S."/>
            <person name="Nakayama A."/>
            <person name="Nishizaka S."/>
            <person name="Nomoto H."/>
            <person name="Ohta F."/>
            <person name="Oishi K."/>
            <person name="Rigoutsos I."/>
            <person name="Sano M."/>
            <person name="Sasaki A."/>
            <person name="Sasakura Y."/>
            <person name="Shoguchi E."/>
            <person name="Shin-i T."/>
            <person name="Spagnuolo A."/>
            <person name="Stainier D."/>
            <person name="Suzuki M.M."/>
            <person name="Tassy O."/>
            <person name="Takatori N."/>
            <person name="Tokuoka M."/>
            <person name="Yagi K."/>
            <person name="Yoshizaki F."/>
            <person name="Wada S."/>
            <person name="Zhang C."/>
            <person name="Hyatt P.D."/>
            <person name="Larimer F."/>
            <person name="Detter C."/>
            <person name="Doggett N."/>
            <person name="Glavina T."/>
            <person name="Hawkins T."/>
            <person name="Richardson P."/>
            <person name="Lucas S."/>
            <person name="Kohara Y."/>
            <person name="Levine M."/>
            <person name="Satoh N."/>
            <person name="Rokhsar D.S."/>
        </authorList>
    </citation>
    <scope>NUCLEOTIDE SEQUENCE [LARGE SCALE GENOMIC DNA]</scope>
</reference>
<dbReference type="SMART" id="SM00325">
    <property type="entry name" value="RhoGEF"/>
    <property type="match status" value="1"/>
</dbReference>
<dbReference type="PANTHER" id="PTHR23182:SF1">
    <property type="entry name" value="RHO GTPASE ACTIVATING PROTEIN AT 1A, ISOFORM E"/>
    <property type="match status" value="1"/>
</dbReference>
<keyword evidence="11" id="KW-1185">Reference proteome</keyword>
<dbReference type="PANTHER" id="PTHR23182">
    <property type="entry name" value="BREAKPOINT CLUSTER REGION PROTEIN BCR"/>
    <property type="match status" value="1"/>
</dbReference>
<dbReference type="Pfam" id="PF00621">
    <property type="entry name" value="RhoGEF"/>
    <property type="match status" value="1"/>
</dbReference>
<dbReference type="GO" id="GO:0016020">
    <property type="term" value="C:membrane"/>
    <property type="evidence" value="ECO:0000318"/>
    <property type="project" value="GO_Central"/>
</dbReference>
<dbReference type="PROSITE" id="PS50004">
    <property type="entry name" value="C2"/>
    <property type="match status" value="1"/>
</dbReference>
<evidence type="ECO:0000256" key="2">
    <source>
        <dbReference type="ARBA" id="ARBA00004552"/>
    </source>
</evidence>
<reference evidence="10" key="3">
    <citation type="submission" date="2025-08" db="UniProtKB">
        <authorList>
            <consortium name="Ensembl"/>
        </authorList>
    </citation>
    <scope>IDENTIFICATION</scope>
</reference>
<dbReference type="InterPro" id="IPR000008">
    <property type="entry name" value="C2_dom"/>
</dbReference>
<feature type="region of interest" description="Disordered" evidence="5">
    <location>
        <begin position="321"/>
        <end position="344"/>
    </location>
</feature>
<feature type="domain" description="Rho-GAP" evidence="9">
    <location>
        <begin position="581"/>
        <end position="743"/>
    </location>
</feature>
<dbReference type="GO" id="GO:0005085">
    <property type="term" value="F:guanyl-nucleotide exchange factor activity"/>
    <property type="evidence" value="ECO:0007669"/>
    <property type="project" value="UniProtKB-KW"/>
</dbReference>
<dbReference type="GO" id="GO:0043197">
    <property type="term" value="C:dendritic spine"/>
    <property type="evidence" value="ECO:0007669"/>
    <property type="project" value="UniProtKB-SubCell"/>
</dbReference>
<dbReference type="Ensembl" id="ENSCINT00000011565.3">
    <property type="protein sequence ID" value="ENSCINP00000011565.3"/>
    <property type="gene ID" value="ENSCING00000005571.3"/>
</dbReference>
<dbReference type="InterPro" id="IPR035899">
    <property type="entry name" value="DBL_dom_sf"/>
</dbReference>
<dbReference type="Gene3D" id="1.10.555.10">
    <property type="entry name" value="Rho GTPase activation protein"/>
    <property type="match status" value="1"/>
</dbReference>
<dbReference type="PROSITE" id="PS50003">
    <property type="entry name" value="PH_DOMAIN"/>
    <property type="match status" value="1"/>
</dbReference>